<keyword evidence="5 7" id="KW-1015">Disulfide bond</keyword>
<dbReference type="GO" id="GO:0045667">
    <property type="term" value="P:regulation of osteoblast differentiation"/>
    <property type="evidence" value="ECO:0007669"/>
    <property type="project" value="TreeGrafter"/>
</dbReference>
<dbReference type="FunFam" id="2.60.120.200:FF:000015">
    <property type="entry name" value="protein kinase C-binding protein NELL1"/>
    <property type="match status" value="1"/>
</dbReference>
<dbReference type="SUPFAM" id="SSF49899">
    <property type="entry name" value="Concanavalin A-like lectins/glucanases"/>
    <property type="match status" value="1"/>
</dbReference>
<feature type="disulfide bond" evidence="7">
    <location>
        <begin position="466"/>
        <end position="476"/>
    </location>
</feature>
<dbReference type="Gene3D" id="6.20.200.20">
    <property type="match status" value="1"/>
</dbReference>
<dbReference type="Pfam" id="PF00093">
    <property type="entry name" value="VWC"/>
    <property type="match status" value="2"/>
</dbReference>
<evidence type="ECO:0000256" key="6">
    <source>
        <dbReference type="ARBA" id="ARBA00023180"/>
    </source>
</evidence>
<dbReference type="GO" id="GO:0005737">
    <property type="term" value="C:cytoplasm"/>
    <property type="evidence" value="ECO:0007669"/>
    <property type="project" value="TreeGrafter"/>
</dbReference>
<sequence>EHSLGDRLEQVFCQRSARLFGFGIDPDYQIDIINELDFANATFGITQVAGLHKNSKAFLFRDVGRAVHAPAHITEKVVQLFRSKSEFTFLASIQQKSSTSGVIFSIHESEHSYFELESSGLWEEIRYHYSYKGKPRSESFPYRLADGQWHKIALSISATHLLLHVDCNRIYERVIDPPQMDLTLGSGVWLGQHSHKHGFFKVKQTFHHHIHNHCNHIKTCPTCSDFLSLVQGIMDLQELLAKMTLKLNYAESRLTQLEGCRCDRTCSANGVDYRDKELWVEPENCRNCVCMNGVVECRRIFCPPANCSEDSLPVHVVGTCCKKCRREYYRTLSPSLPGYDFCAEGLICGENSECKNRNTRAECECKSGFASIHGDSTYCEDIDECAVQRHYCQANTACVNVPGSHRCDCLPAFIRVDDYSCTEHDECASGQSSCDDNAICTNTIRGHLCTCKPGYVGNGSICTAFCEEGCRSGGTCVSPNTCICPPGFTGRHCETDIDECAEGLIQCHNHSRCVNLPGWYHCECRNGFHDNGSYLIHGSSCIDVDECATQTHTCWNDSVCVNLPGGFDCMCTSGPACSGDCLHEEGLKHNGQEWNLSLDRCSLCSCKDGRTFCRRRECDCVDPEADLFCCPECDSRKSSQCLHQSGHTLYNSKDSWIYSCQQCRCLEGEVDCWPLACPVLACKYSALAEGECCPHCVTDPCLADNIAYDIMQTCQDPAGITRLSSATWPMPGSPCTTCKCKVTTITTHLLPDTDTHTHTGARKSTYICTHTLTQ</sequence>
<evidence type="ECO:0008006" key="12">
    <source>
        <dbReference type="Google" id="ProtNLM"/>
    </source>
</evidence>
<feature type="domain" description="EGF-like" evidence="8">
    <location>
        <begin position="381"/>
        <end position="422"/>
    </location>
</feature>
<dbReference type="GO" id="GO:0005509">
    <property type="term" value="F:calcium ion binding"/>
    <property type="evidence" value="ECO:0007669"/>
    <property type="project" value="InterPro"/>
</dbReference>
<gene>
    <name evidence="10" type="primary">LOC110506270</name>
</gene>
<evidence type="ECO:0000256" key="2">
    <source>
        <dbReference type="ARBA" id="ARBA00022729"/>
    </source>
</evidence>
<dbReference type="InterPro" id="IPR001007">
    <property type="entry name" value="VWF_dom"/>
</dbReference>
<reference evidence="10" key="2">
    <citation type="submission" date="2025-08" db="UniProtKB">
        <authorList>
            <consortium name="Ensembl"/>
        </authorList>
    </citation>
    <scope>IDENTIFICATION</scope>
</reference>
<dbReference type="PROSITE" id="PS01186">
    <property type="entry name" value="EGF_2"/>
    <property type="match status" value="2"/>
</dbReference>
<keyword evidence="11" id="KW-1185">Reference proteome</keyword>
<dbReference type="GO" id="GO:0045778">
    <property type="term" value="P:positive regulation of ossification"/>
    <property type="evidence" value="ECO:0007669"/>
    <property type="project" value="TreeGrafter"/>
</dbReference>
<evidence type="ECO:0000256" key="7">
    <source>
        <dbReference type="PROSITE-ProRule" id="PRU00076"/>
    </source>
</evidence>
<dbReference type="SUPFAM" id="SSF57603">
    <property type="entry name" value="FnI-like domain"/>
    <property type="match status" value="2"/>
</dbReference>
<dbReference type="Pfam" id="PF02210">
    <property type="entry name" value="Laminin_G_2"/>
    <property type="match status" value="1"/>
</dbReference>
<dbReference type="GeneTree" id="ENSGT00810000125439"/>
<feature type="disulfide bond" evidence="7">
    <location>
        <begin position="484"/>
        <end position="493"/>
    </location>
</feature>
<dbReference type="PROSITE" id="PS50184">
    <property type="entry name" value="VWFC_2"/>
    <property type="match status" value="2"/>
</dbReference>
<proteinExistence type="predicted"/>
<feature type="domain" description="VWFC" evidence="9">
    <location>
        <begin position="639"/>
        <end position="697"/>
    </location>
</feature>
<dbReference type="GO" id="GO:0005080">
    <property type="term" value="F:protein kinase C binding"/>
    <property type="evidence" value="ECO:0007669"/>
    <property type="project" value="TreeGrafter"/>
</dbReference>
<evidence type="ECO:0000256" key="1">
    <source>
        <dbReference type="ARBA" id="ARBA00022536"/>
    </source>
</evidence>
<reference evidence="10" key="1">
    <citation type="submission" date="2020-07" db="EMBL/GenBank/DDBJ databases">
        <title>A long reads based de novo assembly of the rainbow trout Arlee double haploid line genome.</title>
        <authorList>
            <person name="Gao G."/>
            <person name="Palti Y."/>
        </authorList>
    </citation>
    <scope>NUCLEOTIDE SEQUENCE [LARGE SCALE GENOMIC DNA]</scope>
</reference>
<dbReference type="PROSITE" id="PS01208">
    <property type="entry name" value="VWFC_1"/>
    <property type="match status" value="2"/>
</dbReference>
<dbReference type="SMART" id="SM00179">
    <property type="entry name" value="EGF_CA"/>
    <property type="match status" value="6"/>
</dbReference>
<evidence type="ECO:0000313" key="11">
    <source>
        <dbReference type="Proteomes" id="UP000694395"/>
    </source>
</evidence>
<evidence type="ECO:0000256" key="4">
    <source>
        <dbReference type="ARBA" id="ARBA00022837"/>
    </source>
</evidence>
<dbReference type="FunFam" id="2.10.25.10:FF:000038">
    <property type="entry name" value="Fibrillin 2"/>
    <property type="match status" value="3"/>
</dbReference>
<dbReference type="SUPFAM" id="SSF57196">
    <property type="entry name" value="EGF/Laminin"/>
    <property type="match status" value="2"/>
</dbReference>
<dbReference type="PANTHER" id="PTHR24042:SF2">
    <property type="entry name" value="PROTEIN KINASE C-BINDING PROTEIN NELL1"/>
    <property type="match status" value="1"/>
</dbReference>
<dbReference type="InterPro" id="IPR049883">
    <property type="entry name" value="NOTCH1_EGF-like"/>
</dbReference>
<dbReference type="SUPFAM" id="SSF57184">
    <property type="entry name" value="Growth factor receptor domain"/>
    <property type="match status" value="1"/>
</dbReference>
<dbReference type="PROSITE" id="PS00010">
    <property type="entry name" value="ASX_HYDROXYL"/>
    <property type="match status" value="2"/>
</dbReference>
<evidence type="ECO:0000259" key="9">
    <source>
        <dbReference type="PROSITE" id="PS50184"/>
    </source>
</evidence>
<keyword evidence="3" id="KW-0677">Repeat</keyword>
<dbReference type="GO" id="GO:0030855">
    <property type="term" value="P:epithelial cell differentiation"/>
    <property type="evidence" value="ECO:0007669"/>
    <property type="project" value="UniProtKB-ARBA"/>
</dbReference>
<dbReference type="Pfam" id="PF12947">
    <property type="entry name" value="EGF_3"/>
    <property type="match status" value="1"/>
</dbReference>
<dbReference type="SMART" id="SM00282">
    <property type="entry name" value="LamG"/>
    <property type="match status" value="1"/>
</dbReference>
<dbReference type="CDD" id="cd00054">
    <property type="entry name" value="EGF_CA"/>
    <property type="match status" value="3"/>
</dbReference>
<dbReference type="Gene3D" id="2.10.70.10">
    <property type="entry name" value="Complement Module, domain 1"/>
    <property type="match status" value="1"/>
</dbReference>
<dbReference type="Ensembl" id="ENSOMYT00000102067.2">
    <property type="protein sequence ID" value="ENSOMYP00000093870.2"/>
    <property type="gene ID" value="ENSOMYG00000042747.2"/>
</dbReference>
<evidence type="ECO:0000256" key="3">
    <source>
        <dbReference type="ARBA" id="ARBA00022737"/>
    </source>
</evidence>
<dbReference type="PROSITE" id="PS01187">
    <property type="entry name" value="EGF_CA"/>
    <property type="match status" value="2"/>
</dbReference>
<dbReference type="FunFam" id="2.10.25.10:FF:000211">
    <property type="entry name" value="Protein kinase C-binding protein NELL1"/>
    <property type="match status" value="1"/>
</dbReference>
<dbReference type="InterPro" id="IPR018097">
    <property type="entry name" value="EGF_Ca-bd_CS"/>
</dbReference>
<keyword evidence="6" id="KW-0325">Glycoprotein</keyword>
<dbReference type="InterPro" id="IPR048287">
    <property type="entry name" value="TSPN-like_N"/>
</dbReference>
<dbReference type="PANTHER" id="PTHR24042">
    <property type="entry name" value="NEL HOMOLOG"/>
    <property type="match status" value="1"/>
</dbReference>
<dbReference type="Pfam" id="PF07645">
    <property type="entry name" value="EGF_CA"/>
    <property type="match status" value="3"/>
</dbReference>
<dbReference type="PROSITE" id="PS50026">
    <property type="entry name" value="EGF_3"/>
    <property type="match status" value="5"/>
</dbReference>
<dbReference type="InterPro" id="IPR051586">
    <property type="entry name" value="PKC-binding_NELL"/>
</dbReference>
<feature type="domain" description="EGF-like" evidence="8">
    <location>
        <begin position="543"/>
        <end position="578"/>
    </location>
</feature>
<evidence type="ECO:0000313" key="10">
    <source>
        <dbReference type="Ensembl" id="ENSOMYP00000093870.2"/>
    </source>
</evidence>
<dbReference type="AlphaFoldDB" id="A0A8C7UCD0"/>
<dbReference type="InterPro" id="IPR000742">
    <property type="entry name" value="EGF"/>
</dbReference>
<name>A0A8C7UCD0_ONCMY</name>
<keyword evidence="1 7" id="KW-0245">EGF-like domain</keyword>
<dbReference type="GO" id="GO:0008201">
    <property type="term" value="F:heparin binding"/>
    <property type="evidence" value="ECO:0007669"/>
    <property type="project" value="TreeGrafter"/>
</dbReference>
<dbReference type="CDD" id="cd00110">
    <property type="entry name" value="LamG"/>
    <property type="match status" value="1"/>
</dbReference>
<dbReference type="InterPro" id="IPR000152">
    <property type="entry name" value="EGF-type_Asp/Asn_hydroxyl_site"/>
</dbReference>
<dbReference type="SMART" id="SM00214">
    <property type="entry name" value="VWC"/>
    <property type="match status" value="3"/>
</dbReference>
<accession>A0A8C7UCD0</accession>
<dbReference type="Proteomes" id="UP000694395">
    <property type="component" value="Chromosome 26"/>
</dbReference>
<dbReference type="SMART" id="SM00181">
    <property type="entry name" value="EGF"/>
    <property type="match status" value="6"/>
</dbReference>
<keyword evidence="2" id="KW-0732">Signal</keyword>
<dbReference type="PROSITE" id="PS00022">
    <property type="entry name" value="EGF_1"/>
    <property type="match status" value="1"/>
</dbReference>
<evidence type="ECO:0000259" key="8">
    <source>
        <dbReference type="PROSITE" id="PS50026"/>
    </source>
</evidence>
<dbReference type="InterPro" id="IPR009030">
    <property type="entry name" value="Growth_fac_rcpt_cys_sf"/>
</dbReference>
<feature type="domain" description="EGF-like" evidence="8">
    <location>
        <begin position="464"/>
        <end position="494"/>
    </location>
</feature>
<feature type="domain" description="VWFC" evidence="9">
    <location>
        <begin position="264"/>
        <end position="325"/>
    </location>
</feature>
<dbReference type="GO" id="GO:0005615">
    <property type="term" value="C:extracellular space"/>
    <property type="evidence" value="ECO:0007669"/>
    <property type="project" value="TreeGrafter"/>
</dbReference>
<organism evidence="10 11">
    <name type="scientific">Oncorhynchus mykiss</name>
    <name type="common">Rainbow trout</name>
    <name type="synonym">Salmo gairdneri</name>
    <dbReference type="NCBI Taxonomy" id="8022"/>
    <lineage>
        <taxon>Eukaryota</taxon>
        <taxon>Metazoa</taxon>
        <taxon>Chordata</taxon>
        <taxon>Craniata</taxon>
        <taxon>Vertebrata</taxon>
        <taxon>Euteleostomi</taxon>
        <taxon>Actinopterygii</taxon>
        <taxon>Neopterygii</taxon>
        <taxon>Teleostei</taxon>
        <taxon>Protacanthopterygii</taxon>
        <taxon>Salmoniformes</taxon>
        <taxon>Salmonidae</taxon>
        <taxon>Salmoninae</taxon>
        <taxon>Oncorhynchus</taxon>
    </lineage>
</organism>
<dbReference type="InterPro" id="IPR013320">
    <property type="entry name" value="ConA-like_dom_sf"/>
</dbReference>
<dbReference type="InterPro" id="IPR001791">
    <property type="entry name" value="Laminin_G"/>
</dbReference>
<reference evidence="10" key="3">
    <citation type="submission" date="2025-09" db="UniProtKB">
        <authorList>
            <consortium name="Ensembl"/>
        </authorList>
    </citation>
    <scope>IDENTIFICATION</scope>
</reference>
<comment type="caution">
    <text evidence="7">Lacks conserved residue(s) required for the propagation of feature annotation.</text>
</comment>
<dbReference type="SMART" id="SM00210">
    <property type="entry name" value="TSPN"/>
    <property type="match status" value="1"/>
</dbReference>
<feature type="domain" description="EGF-like" evidence="8">
    <location>
        <begin position="496"/>
        <end position="534"/>
    </location>
</feature>
<keyword evidence="4" id="KW-0106">Calcium</keyword>
<dbReference type="Gene3D" id="2.60.120.200">
    <property type="match status" value="1"/>
</dbReference>
<protein>
    <recommendedName>
        <fullName evidence="12">Neural EGFL like 1</fullName>
    </recommendedName>
</protein>
<feature type="domain" description="EGF-like" evidence="8">
    <location>
        <begin position="423"/>
        <end position="463"/>
    </location>
</feature>
<dbReference type="InterPro" id="IPR024731">
    <property type="entry name" value="NELL2-like_EGF"/>
</dbReference>
<dbReference type="InterPro" id="IPR001881">
    <property type="entry name" value="EGF-like_Ca-bd_dom"/>
</dbReference>
<dbReference type="Gene3D" id="2.10.25.10">
    <property type="entry name" value="Laminin"/>
    <property type="match status" value="6"/>
</dbReference>
<evidence type="ECO:0000256" key="5">
    <source>
        <dbReference type="ARBA" id="ARBA00023157"/>
    </source>
</evidence>